<dbReference type="STRING" id="35608.A0A2U1QLM7"/>
<dbReference type="PANTHER" id="PTHR46692">
    <property type="entry name" value="INOSINE-URIDINE PREFERRING NUCLEOSIDE HYDROLASE FAMILY PROTEIN"/>
    <property type="match status" value="1"/>
</dbReference>
<keyword evidence="6" id="KW-0378">Hydrolase</keyword>
<evidence type="ECO:0000313" key="6">
    <source>
        <dbReference type="EMBL" id="PWA98892.1"/>
    </source>
</evidence>
<dbReference type="Pfam" id="PF09320">
    <property type="entry name" value="DUF1977"/>
    <property type="match status" value="1"/>
</dbReference>
<evidence type="ECO:0000256" key="1">
    <source>
        <dbReference type="ARBA" id="ARBA00009176"/>
    </source>
</evidence>
<evidence type="ECO:0000259" key="4">
    <source>
        <dbReference type="Pfam" id="PF01156"/>
    </source>
</evidence>
<keyword evidence="2" id="KW-1133">Transmembrane helix</keyword>
<evidence type="ECO:0000259" key="5">
    <source>
        <dbReference type="Pfam" id="PF09320"/>
    </source>
</evidence>
<dbReference type="Gene3D" id="3.90.245.10">
    <property type="entry name" value="Ribonucleoside hydrolase-like"/>
    <property type="match status" value="1"/>
</dbReference>
<evidence type="ECO:0000313" key="7">
    <source>
        <dbReference type="Proteomes" id="UP000245207"/>
    </source>
</evidence>
<dbReference type="GO" id="GO:0016799">
    <property type="term" value="F:hydrolase activity, hydrolyzing N-glycosyl compounds"/>
    <property type="evidence" value="ECO:0007669"/>
    <property type="project" value="InterPro"/>
</dbReference>
<feature type="domain" description="DUF1977" evidence="5">
    <location>
        <begin position="481"/>
        <end position="554"/>
    </location>
</feature>
<accession>A0A2U1QLM7</accession>
<dbReference type="OrthoDB" id="5783963at2759"/>
<name>A0A2U1QLM7_ARTAN</name>
<evidence type="ECO:0000256" key="2">
    <source>
        <dbReference type="SAM" id="Phobius"/>
    </source>
</evidence>
<dbReference type="SUPFAM" id="SSF53590">
    <property type="entry name" value="Nucleoside hydrolase"/>
    <property type="match status" value="1"/>
</dbReference>
<dbReference type="Proteomes" id="UP000245207">
    <property type="component" value="Unassembled WGS sequence"/>
</dbReference>
<feature type="transmembrane region" description="Helical" evidence="2">
    <location>
        <begin position="457"/>
        <end position="479"/>
    </location>
</feature>
<proteinExistence type="inferred from homology"/>
<dbReference type="InterPro" id="IPR036452">
    <property type="entry name" value="Ribo_hydro-like"/>
</dbReference>
<dbReference type="InterPro" id="IPR015399">
    <property type="entry name" value="DUF1977_DnaJ-like"/>
</dbReference>
<gene>
    <name evidence="6" type="ORF">CTI12_AA004880</name>
</gene>
<dbReference type="AlphaFoldDB" id="A0A2U1QLM7"/>
<keyword evidence="2" id="KW-0812">Transmembrane</keyword>
<feature type="domain" description="Inosine/uridine-preferring nucleoside hydrolase" evidence="4">
    <location>
        <begin position="29"/>
        <end position="364"/>
    </location>
</feature>
<evidence type="ECO:0000256" key="3">
    <source>
        <dbReference type="SAM" id="SignalP"/>
    </source>
</evidence>
<dbReference type="InterPro" id="IPR001910">
    <property type="entry name" value="Inosine/uridine_hydrolase_dom"/>
</dbReference>
<protein>
    <submittedName>
        <fullName evidence="6">Inosine/uridine-preferring nucleoside hydrolase domain-containing protein</fullName>
    </submittedName>
</protein>
<dbReference type="PANTHER" id="PTHR46692:SF1">
    <property type="entry name" value="NUCLEOSIDE HYDROLASE 3-RELATED"/>
    <property type="match status" value="1"/>
</dbReference>
<feature type="chain" id="PRO_5015414400" evidence="3">
    <location>
        <begin position="19"/>
        <end position="576"/>
    </location>
</feature>
<keyword evidence="3" id="KW-0732">Signal</keyword>
<feature type="signal peptide" evidence="3">
    <location>
        <begin position="1"/>
        <end position="18"/>
    </location>
</feature>
<reference evidence="6 7" key="1">
    <citation type="journal article" date="2018" name="Mol. Plant">
        <title>The genome of Artemisia annua provides insight into the evolution of Asteraceae family and artemisinin biosynthesis.</title>
        <authorList>
            <person name="Shen Q."/>
            <person name="Zhang L."/>
            <person name="Liao Z."/>
            <person name="Wang S."/>
            <person name="Yan T."/>
            <person name="Shi P."/>
            <person name="Liu M."/>
            <person name="Fu X."/>
            <person name="Pan Q."/>
            <person name="Wang Y."/>
            <person name="Lv Z."/>
            <person name="Lu X."/>
            <person name="Zhang F."/>
            <person name="Jiang W."/>
            <person name="Ma Y."/>
            <person name="Chen M."/>
            <person name="Hao X."/>
            <person name="Li L."/>
            <person name="Tang Y."/>
            <person name="Lv G."/>
            <person name="Zhou Y."/>
            <person name="Sun X."/>
            <person name="Brodelius P.E."/>
            <person name="Rose J.K.C."/>
            <person name="Tang K."/>
        </authorList>
    </citation>
    <scope>NUCLEOTIDE SEQUENCE [LARGE SCALE GENOMIC DNA]</scope>
    <source>
        <strain evidence="7">cv. Huhao1</strain>
        <tissue evidence="6">Leaf</tissue>
    </source>
</reference>
<dbReference type="Pfam" id="PF01156">
    <property type="entry name" value="IU_nuc_hydro"/>
    <property type="match status" value="1"/>
</dbReference>
<organism evidence="6 7">
    <name type="scientific">Artemisia annua</name>
    <name type="common">Sweet wormwood</name>
    <dbReference type="NCBI Taxonomy" id="35608"/>
    <lineage>
        <taxon>Eukaryota</taxon>
        <taxon>Viridiplantae</taxon>
        <taxon>Streptophyta</taxon>
        <taxon>Embryophyta</taxon>
        <taxon>Tracheophyta</taxon>
        <taxon>Spermatophyta</taxon>
        <taxon>Magnoliopsida</taxon>
        <taxon>eudicotyledons</taxon>
        <taxon>Gunneridae</taxon>
        <taxon>Pentapetalae</taxon>
        <taxon>asterids</taxon>
        <taxon>campanulids</taxon>
        <taxon>Asterales</taxon>
        <taxon>Asteraceae</taxon>
        <taxon>Asteroideae</taxon>
        <taxon>Anthemideae</taxon>
        <taxon>Artemisiinae</taxon>
        <taxon>Artemisia</taxon>
    </lineage>
</organism>
<comment type="caution">
    <text evidence="6">The sequence shown here is derived from an EMBL/GenBank/DDBJ whole genome shotgun (WGS) entry which is preliminary data.</text>
</comment>
<sequence>MKMLLILMTSLFLVLVMSVTTGVSSPYRIVLDTDVDTDDFFAMLYLLKLNRSEFDLQGITINTNAWSDAGHSVNQIYDILYMMGRDDVAVGVGGEGGILEDGTIQPNVGGYIPIIDQGSGTAGPCRYRQAIPVGAGGRLYKDTNFGYRKSFLPQGSRRYSPLQQPTAQQVLIEKISDGPVSLFVIGAHTNVAIFLMTNPHLKKNIDHIYIMGGGVKSKNPTGCCPENVNSTCEPQQCGDRGNIFTGYKSNPYAEFNIFGDPFAAYQVIHSGIPITIVPLDATNTIPITQSFFEAFERNQHTYEAQYAFKSLKMVRDTWFDDQFYESCFMWDSFMTGVATSFMHNLHTKNGENEFAEMEYINITVITSNKPFGISDGSNSFFDGHDVPKFKLSKNGVHSGHVQTGIQDPFCLQIKGRCKILLVDEYSETIIMDARINIASAPPLPTQPTTSNATQPSLVGPVIFLFTCFIIGFVFFAVMISLRPRPLYSITTHGDYEFPMMTMTTEPIIKYYVKSPDEFDKKYPNDTPAREHVENQIVGEYLKFARKRCNYEEKQHLLRPDFPTPICDRLVNMTIQS</sequence>
<keyword evidence="7" id="KW-1185">Reference proteome</keyword>
<comment type="similarity">
    <text evidence="1">Belongs to the IUNH family.</text>
</comment>
<keyword evidence="2" id="KW-0472">Membrane</keyword>
<dbReference type="EMBL" id="PKPP01000044">
    <property type="protein sequence ID" value="PWA98892.1"/>
    <property type="molecule type" value="Genomic_DNA"/>
</dbReference>